<protein>
    <recommendedName>
        <fullName evidence="2">RNA-directed DNA polymerase, eukaryota</fullName>
    </recommendedName>
</protein>
<reference evidence="1" key="1">
    <citation type="journal article" date="2019" name="Sci. Rep.">
        <title>Draft genome of Tanacetum cinerariifolium, the natural source of mosquito coil.</title>
        <authorList>
            <person name="Yamashiro T."/>
            <person name="Shiraishi A."/>
            <person name="Satake H."/>
            <person name="Nakayama K."/>
        </authorList>
    </citation>
    <scope>NUCLEOTIDE SEQUENCE</scope>
</reference>
<evidence type="ECO:0008006" key="2">
    <source>
        <dbReference type="Google" id="ProtNLM"/>
    </source>
</evidence>
<name>A0A6L2JJW3_TANCI</name>
<dbReference type="PANTHER" id="PTHR33116:SF79">
    <property type="entry name" value="REVERSE TRANSCRIPTASE DOMAIN, ZINC FINGER, CCHC-TYPE-RELATED"/>
    <property type="match status" value="1"/>
</dbReference>
<evidence type="ECO:0000313" key="1">
    <source>
        <dbReference type="EMBL" id="GEU37298.1"/>
    </source>
</evidence>
<accession>A0A6L2JJW3</accession>
<dbReference type="AlphaFoldDB" id="A0A6L2JJW3"/>
<organism evidence="1">
    <name type="scientific">Tanacetum cinerariifolium</name>
    <name type="common">Dalmatian daisy</name>
    <name type="synonym">Chrysanthemum cinerariifolium</name>
    <dbReference type="NCBI Taxonomy" id="118510"/>
    <lineage>
        <taxon>Eukaryota</taxon>
        <taxon>Viridiplantae</taxon>
        <taxon>Streptophyta</taxon>
        <taxon>Embryophyta</taxon>
        <taxon>Tracheophyta</taxon>
        <taxon>Spermatophyta</taxon>
        <taxon>Magnoliopsida</taxon>
        <taxon>eudicotyledons</taxon>
        <taxon>Gunneridae</taxon>
        <taxon>Pentapetalae</taxon>
        <taxon>asterids</taxon>
        <taxon>campanulids</taxon>
        <taxon>Asterales</taxon>
        <taxon>Asteraceae</taxon>
        <taxon>Asteroideae</taxon>
        <taxon>Anthemideae</taxon>
        <taxon>Anthemidinae</taxon>
        <taxon>Tanacetum</taxon>
    </lineage>
</organism>
<gene>
    <name evidence="1" type="ORF">Tci_009276</name>
</gene>
<dbReference type="EMBL" id="BKCJ010000913">
    <property type="protein sequence ID" value="GEU37298.1"/>
    <property type="molecule type" value="Genomic_DNA"/>
</dbReference>
<comment type="caution">
    <text evidence="1">The sequence shown here is derived from an EMBL/GenBank/DDBJ whole genome shotgun (WGS) entry which is preliminary data.</text>
</comment>
<sequence>MLLVRSNALFNSWIIVVISGRHFEFVRYIKVVRVDRLVENLCTVWIGRLRLHANIVRFQRPSASTNNKPKVMPVGNQMGSYASMLKMGKIEPTIVDNTMPSLVLDDVCIRETDRNGECVISSEDNLPYPPGFTPMNEGIQLSHNMNSHAKVAEESKINDVEQHINVCSQEVLDKVERDKEDVYSQRAKKRWVKELCSKNRVNFVALQETKKECVDLLTLMSLWGNYAFDYTISPSLGKFGEILCVWESSMFVKENVSVSDSFLAITAIYLDRHLSDHRPTLLKEVHSDYGAIPFRMFNSWFQMDGFDKMVEQTLKSMDIVDPNRLVRLKKKLQLLKQTIRSWIKNEKTTRNMVKLQTRNKLIEIDRVLDQGGTNTDIVKQRMELVKSLNDLESLEAMDITQKANVRWSIEEDENTKFFHGVLNNKRSQLSIRGVLMDGVWVNEPVQVKHAFFSHFADRFNKSKLFRLHLETQFPNVLSMDQVAELERNKLERNVSDEEIKRAGCNSSFIALIPKIQDAKLAKDFRPITLILDGPFILNELISWCKSKKNKAMGFKVDFEKAYNSIRWDYLNDILRGRMSRIQTWDVVVHNLFSRLSRWKLKTLSVGGRLTLLKLVLGSIPLYHMSIFKVPKGVINNMEAIRRKFFNGSDGVNRKIGIDIPSLSCPICDSGVKSLAHLLFACPLAQAVLAKVRRWWGFSSQEFDSYEDWFTWFADFRLCRKTKNVLEEMVPEFGFLINGASL</sequence>
<proteinExistence type="predicted"/>
<dbReference type="PANTHER" id="PTHR33116">
    <property type="entry name" value="REVERSE TRANSCRIPTASE ZINC-BINDING DOMAIN-CONTAINING PROTEIN-RELATED-RELATED"/>
    <property type="match status" value="1"/>
</dbReference>